<sequence>MCSRKDTAGAGPLPGRPRRAPVWFAVPGSAAPPKADTKADAEAEVGRIMGADVREVADGVHLVDGGIVNWVVLAEGGELTLIDTGYPGDRRRLLDSLAAVGGSPEAVRAVLVTHAHNDHLGSAEYLRAAHGTPVLLHPAEVPHARREFLHQVTPGQVLRNAWRPGVLPWALHAVRAGGTARIPVAAPGPFPVREPLDLPGRPVAVPTPGHTDGHVAFHLPRAGVVVSGDALVTGHPTSRRRGPQLLPGMFHRERERAAASLEVFEKLAADLLLPGHGPLHRGPVRRAAQQAREKAFPRLF</sequence>
<dbReference type="Gene3D" id="3.60.15.10">
    <property type="entry name" value="Ribonuclease Z/Hydroxyacylglutathione hydrolase-like"/>
    <property type="match status" value="1"/>
</dbReference>
<name>A0A918VFC7_9ACTN</name>
<dbReference type="SUPFAM" id="SSF56281">
    <property type="entry name" value="Metallo-hydrolase/oxidoreductase"/>
    <property type="match status" value="1"/>
</dbReference>
<dbReference type="InterPro" id="IPR050855">
    <property type="entry name" value="NDM-1-like"/>
</dbReference>
<evidence type="ECO:0000313" key="3">
    <source>
        <dbReference type="Proteomes" id="UP000623010"/>
    </source>
</evidence>
<protein>
    <submittedName>
        <fullName evidence="2">MBL fold metallo-hydrolase</fullName>
    </submittedName>
</protein>
<keyword evidence="3" id="KW-1185">Reference proteome</keyword>
<dbReference type="InterPro" id="IPR036866">
    <property type="entry name" value="RibonucZ/Hydroxyglut_hydro"/>
</dbReference>
<dbReference type="CDD" id="cd07721">
    <property type="entry name" value="yflN-like_MBL-fold"/>
    <property type="match status" value="1"/>
</dbReference>
<dbReference type="Pfam" id="PF00753">
    <property type="entry name" value="Lactamase_B"/>
    <property type="match status" value="1"/>
</dbReference>
<gene>
    <name evidence="2" type="ORF">GCM10010389_40020</name>
</gene>
<reference evidence="2" key="2">
    <citation type="submission" date="2020-09" db="EMBL/GenBank/DDBJ databases">
        <authorList>
            <person name="Sun Q."/>
            <person name="Ohkuma M."/>
        </authorList>
    </citation>
    <scope>NUCLEOTIDE SEQUENCE</scope>
    <source>
        <strain evidence="2">JCM 5016</strain>
    </source>
</reference>
<comment type="caution">
    <text evidence="2">The sequence shown here is derived from an EMBL/GenBank/DDBJ whole genome shotgun (WGS) entry which is preliminary data.</text>
</comment>
<dbReference type="EMBL" id="BMWH01000016">
    <property type="protein sequence ID" value="GGZ96724.1"/>
    <property type="molecule type" value="Genomic_DNA"/>
</dbReference>
<evidence type="ECO:0000259" key="1">
    <source>
        <dbReference type="SMART" id="SM00849"/>
    </source>
</evidence>
<accession>A0A918VFC7</accession>
<dbReference type="SMART" id="SM00849">
    <property type="entry name" value="Lactamase_B"/>
    <property type="match status" value="1"/>
</dbReference>
<organism evidence="2 3">
    <name type="scientific">Streptomyces echinoruber</name>
    <dbReference type="NCBI Taxonomy" id="68898"/>
    <lineage>
        <taxon>Bacteria</taxon>
        <taxon>Bacillati</taxon>
        <taxon>Actinomycetota</taxon>
        <taxon>Actinomycetes</taxon>
        <taxon>Kitasatosporales</taxon>
        <taxon>Streptomycetaceae</taxon>
        <taxon>Streptomyces</taxon>
    </lineage>
</organism>
<evidence type="ECO:0000313" key="2">
    <source>
        <dbReference type="EMBL" id="GGZ96724.1"/>
    </source>
</evidence>
<feature type="domain" description="Metallo-beta-lactamase" evidence="1">
    <location>
        <begin position="67"/>
        <end position="276"/>
    </location>
</feature>
<dbReference type="InterPro" id="IPR001279">
    <property type="entry name" value="Metallo-B-lactamas"/>
</dbReference>
<reference evidence="2" key="1">
    <citation type="journal article" date="2014" name="Int. J. Syst. Evol. Microbiol.">
        <title>Complete genome sequence of Corynebacterium casei LMG S-19264T (=DSM 44701T), isolated from a smear-ripened cheese.</title>
        <authorList>
            <consortium name="US DOE Joint Genome Institute (JGI-PGF)"/>
            <person name="Walter F."/>
            <person name="Albersmeier A."/>
            <person name="Kalinowski J."/>
            <person name="Ruckert C."/>
        </authorList>
    </citation>
    <scope>NUCLEOTIDE SEQUENCE</scope>
    <source>
        <strain evidence="2">JCM 5016</strain>
    </source>
</reference>
<dbReference type="PANTHER" id="PTHR42951:SF14">
    <property type="entry name" value="METALLO-BETA-LACTAMASE SUPERFAMILY PROTEIN"/>
    <property type="match status" value="1"/>
</dbReference>
<dbReference type="Proteomes" id="UP000623010">
    <property type="component" value="Unassembled WGS sequence"/>
</dbReference>
<dbReference type="PANTHER" id="PTHR42951">
    <property type="entry name" value="METALLO-BETA-LACTAMASE DOMAIN-CONTAINING"/>
    <property type="match status" value="1"/>
</dbReference>
<dbReference type="AlphaFoldDB" id="A0A918VFC7"/>
<proteinExistence type="predicted"/>